<protein>
    <submittedName>
        <fullName evidence="1">Uncharacterized protein</fullName>
    </submittedName>
</protein>
<accession>A0A0E9X8P3</accession>
<name>A0A0E9X8P3_ANGAN</name>
<reference evidence="1" key="1">
    <citation type="submission" date="2014-11" db="EMBL/GenBank/DDBJ databases">
        <authorList>
            <person name="Amaro Gonzalez C."/>
        </authorList>
    </citation>
    <scope>NUCLEOTIDE SEQUENCE</scope>
</reference>
<dbReference type="EMBL" id="GBXM01009776">
    <property type="protein sequence ID" value="JAH98801.1"/>
    <property type="molecule type" value="Transcribed_RNA"/>
</dbReference>
<reference evidence="1" key="2">
    <citation type="journal article" date="2015" name="Fish Shellfish Immunol.">
        <title>Early steps in the European eel (Anguilla anguilla)-Vibrio vulnificus interaction in the gills: Role of the RtxA13 toxin.</title>
        <authorList>
            <person name="Callol A."/>
            <person name="Pajuelo D."/>
            <person name="Ebbesson L."/>
            <person name="Teles M."/>
            <person name="MacKenzie S."/>
            <person name="Amaro C."/>
        </authorList>
    </citation>
    <scope>NUCLEOTIDE SEQUENCE</scope>
</reference>
<evidence type="ECO:0000313" key="1">
    <source>
        <dbReference type="EMBL" id="JAH98801.1"/>
    </source>
</evidence>
<dbReference type="AlphaFoldDB" id="A0A0E9X8P3"/>
<proteinExistence type="predicted"/>
<sequence length="56" mass="6509">MAAFFSPPPSFCKNVFSVLPLCSRFAMWQMRLCASVNAQHFSCIIFYRSQRICQLK</sequence>
<organism evidence="1">
    <name type="scientific">Anguilla anguilla</name>
    <name type="common">European freshwater eel</name>
    <name type="synonym">Muraena anguilla</name>
    <dbReference type="NCBI Taxonomy" id="7936"/>
    <lineage>
        <taxon>Eukaryota</taxon>
        <taxon>Metazoa</taxon>
        <taxon>Chordata</taxon>
        <taxon>Craniata</taxon>
        <taxon>Vertebrata</taxon>
        <taxon>Euteleostomi</taxon>
        <taxon>Actinopterygii</taxon>
        <taxon>Neopterygii</taxon>
        <taxon>Teleostei</taxon>
        <taxon>Anguilliformes</taxon>
        <taxon>Anguillidae</taxon>
        <taxon>Anguilla</taxon>
    </lineage>
</organism>